<proteinExistence type="inferred from homology"/>
<evidence type="ECO:0000256" key="4">
    <source>
        <dbReference type="ARBA" id="ARBA00023136"/>
    </source>
</evidence>
<evidence type="ECO:0000313" key="7">
    <source>
        <dbReference type="EMBL" id="UNY98497.1"/>
    </source>
</evidence>
<gene>
    <name evidence="7" type="ORF">MQE36_15630</name>
</gene>
<dbReference type="EMBL" id="CP094326">
    <property type="protein sequence ID" value="UNY98497.1"/>
    <property type="molecule type" value="Genomic_DNA"/>
</dbReference>
<sequence length="593" mass="67242">MKKIVLYISAVTLLLQGCEDDFLDRIPETDITGENFFNNPKDLETYTNEFYDYLGASTSDYSTDNMAQYSQGSELEDKLRGTISPETVGGGWSWGQLRNINYFLVNYQKAEGDQTEINHYVGIAKYFRARFYIDKIKRFGSAPWYSKPVETGDEDLLYQANDPRELVVDSIMADLEFAVKHVKEDSDKTRLSKWVALAELSRFSLYEGTFRKYHNEINIGNADRFLKRAVSAADEIINSGSFSLYSTGNPTEDYRNLFAMESQSGNPEAIMYLDYDSSERTNQNGVVFDYYWGLSKSLADSYLMDNGTSFTTLTGNDQKAIIEIFENRDPRMAQTIMAPGYTRPGSPSPFVTRLSYGGYNQVKFWPKEENKLGWQRSYNDLMVYRFGEVLLNYAEAKAELETITQADIDKSINKLRERAGMPSLNMAAANTSIDPVLADQYPNVGGDNQGLMLELRRERRVELACEGFREQDMYRWKAGSTLAKPQFGIFIPELGEHDVTGDGVPDIAVLNSPEETSPIDDVPDAIKSTLAIYYLNEQGTPTDLYLSGGSQGFVGFNQDHNVPKSFIEPQYYYYPIPLNELVLNPNLQQPPGW</sequence>
<dbReference type="Pfam" id="PF07980">
    <property type="entry name" value="SusD_RagB"/>
    <property type="match status" value="1"/>
</dbReference>
<evidence type="ECO:0000313" key="8">
    <source>
        <dbReference type="Proteomes" id="UP000829476"/>
    </source>
</evidence>
<protein>
    <submittedName>
        <fullName evidence="7">RagB/SusD family nutrient uptake outer membrane protein</fullName>
    </submittedName>
</protein>
<organism evidence="7 8">
    <name type="scientific">Zhouia spongiae</name>
    <dbReference type="NCBI Taxonomy" id="2202721"/>
    <lineage>
        <taxon>Bacteria</taxon>
        <taxon>Pseudomonadati</taxon>
        <taxon>Bacteroidota</taxon>
        <taxon>Flavobacteriia</taxon>
        <taxon>Flavobacteriales</taxon>
        <taxon>Flavobacteriaceae</taxon>
        <taxon>Zhouia</taxon>
    </lineage>
</organism>
<reference evidence="7 8" key="1">
    <citation type="journal article" date="2018" name="Int. J. Syst. Evol. Microbiol.">
        <title>Zhouia spongiae sp. nov., isolated from a marine sponge.</title>
        <authorList>
            <person name="Zhuang L."/>
            <person name="Lin B."/>
            <person name="Qin F."/>
            <person name="Luo L."/>
        </authorList>
    </citation>
    <scope>NUCLEOTIDE SEQUENCE [LARGE SCALE GENOMIC DNA]</scope>
    <source>
        <strain evidence="7 8">HN-Y44</strain>
    </source>
</reference>
<comment type="similarity">
    <text evidence="2">Belongs to the SusD family.</text>
</comment>
<dbReference type="PROSITE" id="PS51257">
    <property type="entry name" value="PROKAR_LIPOPROTEIN"/>
    <property type="match status" value="1"/>
</dbReference>
<dbReference type="SUPFAM" id="SSF48452">
    <property type="entry name" value="TPR-like"/>
    <property type="match status" value="1"/>
</dbReference>
<dbReference type="InterPro" id="IPR012944">
    <property type="entry name" value="SusD_RagB_dom"/>
</dbReference>
<evidence type="ECO:0000256" key="3">
    <source>
        <dbReference type="ARBA" id="ARBA00022729"/>
    </source>
</evidence>
<name>A0ABY3YKZ8_9FLAO</name>
<dbReference type="Proteomes" id="UP000829476">
    <property type="component" value="Chromosome"/>
</dbReference>
<evidence type="ECO:0000256" key="1">
    <source>
        <dbReference type="ARBA" id="ARBA00004442"/>
    </source>
</evidence>
<accession>A0ABY3YKZ8</accession>
<keyword evidence="4" id="KW-0472">Membrane</keyword>
<evidence type="ECO:0000256" key="5">
    <source>
        <dbReference type="ARBA" id="ARBA00023237"/>
    </source>
</evidence>
<comment type="subcellular location">
    <subcellularLocation>
        <location evidence="1">Cell outer membrane</location>
    </subcellularLocation>
</comment>
<keyword evidence="5" id="KW-0998">Cell outer membrane</keyword>
<dbReference type="Gene3D" id="1.25.40.390">
    <property type="match status" value="1"/>
</dbReference>
<evidence type="ECO:0000259" key="6">
    <source>
        <dbReference type="Pfam" id="PF07980"/>
    </source>
</evidence>
<keyword evidence="3" id="KW-0732">Signal</keyword>
<evidence type="ECO:0000256" key="2">
    <source>
        <dbReference type="ARBA" id="ARBA00006275"/>
    </source>
</evidence>
<feature type="domain" description="RagB/SusD" evidence="6">
    <location>
        <begin position="293"/>
        <end position="593"/>
    </location>
</feature>
<dbReference type="InterPro" id="IPR011990">
    <property type="entry name" value="TPR-like_helical_dom_sf"/>
</dbReference>
<dbReference type="RefSeq" id="WP_242936903.1">
    <property type="nucleotide sequence ID" value="NZ_CP094326.1"/>
</dbReference>
<keyword evidence="8" id="KW-1185">Reference proteome</keyword>